<evidence type="ECO:0000256" key="9">
    <source>
        <dbReference type="ARBA" id="ARBA00022967"/>
    </source>
</evidence>
<feature type="transmembrane region" description="Helical" evidence="12">
    <location>
        <begin position="232"/>
        <end position="250"/>
    </location>
</feature>
<name>A0A0G4FJA8_VITBC</name>
<dbReference type="InParanoid" id="A0A0G4FJA8"/>
<keyword evidence="9 12" id="KW-1278">Translocase</keyword>
<dbReference type="FunFam" id="3.40.1110.10:FF:000005">
    <property type="entry name" value="Plasma membrane ATPase"/>
    <property type="match status" value="1"/>
</dbReference>
<reference evidence="15 16" key="1">
    <citation type="submission" date="2014-11" db="EMBL/GenBank/DDBJ databases">
        <authorList>
            <person name="Zhu J."/>
            <person name="Qi W."/>
            <person name="Song R."/>
        </authorList>
    </citation>
    <scope>NUCLEOTIDE SEQUENCE [LARGE SCALE GENOMIC DNA]</scope>
</reference>
<dbReference type="Gene3D" id="2.70.150.10">
    <property type="entry name" value="Calcium-transporting ATPase, cytoplasmic transduction domain A"/>
    <property type="match status" value="1"/>
</dbReference>
<dbReference type="GO" id="GO:0120029">
    <property type="term" value="P:proton export across plasma membrane"/>
    <property type="evidence" value="ECO:0007669"/>
    <property type="project" value="UniProtKB-UniRule"/>
</dbReference>
<evidence type="ECO:0000256" key="5">
    <source>
        <dbReference type="ARBA" id="ARBA00022723"/>
    </source>
</evidence>
<feature type="transmembrane region" description="Helical" evidence="12">
    <location>
        <begin position="78"/>
        <end position="97"/>
    </location>
</feature>
<dbReference type="InterPro" id="IPR059000">
    <property type="entry name" value="ATPase_P-type_domA"/>
</dbReference>
<dbReference type="InterPro" id="IPR018303">
    <property type="entry name" value="ATPase_P-typ_P_site"/>
</dbReference>
<dbReference type="GO" id="GO:0016887">
    <property type="term" value="F:ATP hydrolysis activity"/>
    <property type="evidence" value="ECO:0007669"/>
    <property type="project" value="InterPro"/>
</dbReference>
<dbReference type="STRING" id="1169540.A0A0G4FJA8"/>
<feature type="domain" description="Cation-transporting P-type ATPase N-terminal" evidence="14">
    <location>
        <begin position="1"/>
        <end position="66"/>
    </location>
</feature>
<keyword evidence="12" id="KW-0406">Ion transport</keyword>
<evidence type="ECO:0000256" key="6">
    <source>
        <dbReference type="ARBA" id="ARBA00022741"/>
    </source>
</evidence>
<evidence type="ECO:0000259" key="14">
    <source>
        <dbReference type="SMART" id="SM00831"/>
    </source>
</evidence>
<dbReference type="InterPro" id="IPR023298">
    <property type="entry name" value="ATPase_P-typ_TM_dom_sf"/>
</dbReference>
<dbReference type="OMA" id="VIEFHPF"/>
<comment type="similarity">
    <text evidence="2 12">Belongs to the cation transport ATPase (P-type) (TC 3.A.3) family. Type IIIA subfamily.</text>
</comment>
<keyword evidence="5" id="KW-0479">Metal-binding</keyword>
<protein>
    <recommendedName>
        <fullName evidence="12">Plasma membrane ATPase</fullName>
        <ecNumber evidence="12">7.1.2.1</ecNumber>
    </recommendedName>
</protein>
<feature type="transmembrane region" description="Helical" evidence="12">
    <location>
        <begin position="270"/>
        <end position="295"/>
    </location>
</feature>
<dbReference type="OrthoDB" id="116380at2759"/>
<dbReference type="SFLD" id="SFLDS00003">
    <property type="entry name" value="Haloacid_Dehalogenase"/>
    <property type="match status" value="1"/>
</dbReference>
<dbReference type="NCBIfam" id="TIGR01494">
    <property type="entry name" value="ATPase_P-type"/>
    <property type="match status" value="2"/>
</dbReference>
<dbReference type="InterPro" id="IPR044492">
    <property type="entry name" value="P_typ_ATPase_HD_dom"/>
</dbReference>
<evidence type="ECO:0000256" key="13">
    <source>
        <dbReference type="SAM" id="MobiDB-lite"/>
    </source>
</evidence>
<dbReference type="GO" id="GO:0005524">
    <property type="term" value="F:ATP binding"/>
    <property type="evidence" value="ECO:0007669"/>
    <property type="project" value="UniProtKB-UniRule"/>
</dbReference>
<evidence type="ECO:0000256" key="4">
    <source>
        <dbReference type="ARBA" id="ARBA00022692"/>
    </source>
</evidence>
<dbReference type="InterPro" id="IPR004014">
    <property type="entry name" value="ATPase_P-typ_cation-transptr_N"/>
</dbReference>
<proteinExistence type="inferred from homology"/>
<comment type="catalytic activity">
    <reaction evidence="12">
        <text>ATP + H2O + H(+)(in) = ADP + phosphate + 2 H(+)(out)</text>
        <dbReference type="Rhea" id="RHEA:20852"/>
        <dbReference type="ChEBI" id="CHEBI:15377"/>
        <dbReference type="ChEBI" id="CHEBI:15378"/>
        <dbReference type="ChEBI" id="CHEBI:30616"/>
        <dbReference type="ChEBI" id="CHEBI:43474"/>
        <dbReference type="ChEBI" id="CHEBI:456216"/>
        <dbReference type="EC" id="7.1.2.1"/>
    </reaction>
</comment>
<dbReference type="EMBL" id="CDMY01000444">
    <property type="protein sequence ID" value="CEM13152.1"/>
    <property type="molecule type" value="Genomic_DNA"/>
</dbReference>
<evidence type="ECO:0000313" key="16">
    <source>
        <dbReference type="Proteomes" id="UP000041254"/>
    </source>
</evidence>
<dbReference type="Pfam" id="PF00122">
    <property type="entry name" value="E1-E2_ATPase"/>
    <property type="match status" value="1"/>
</dbReference>
<dbReference type="PRINTS" id="PR00119">
    <property type="entry name" value="CATATPASE"/>
</dbReference>
<evidence type="ECO:0000256" key="12">
    <source>
        <dbReference type="RuleBase" id="RU362083"/>
    </source>
</evidence>
<dbReference type="AlphaFoldDB" id="A0A0G4FJA8"/>
<dbReference type="PhylomeDB" id="A0A0G4FJA8"/>
<dbReference type="FunFam" id="3.40.50.1000:FF:000211">
    <property type="entry name" value="Plasma membrane ATPase"/>
    <property type="match status" value="1"/>
</dbReference>
<evidence type="ECO:0000256" key="10">
    <source>
        <dbReference type="ARBA" id="ARBA00022989"/>
    </source>
</evidence>
<dbReference type="SUPFAM" id="SSF81665">
    <property type="entry name" value="Calcium ATPase, transmembrane domain M"/>
    <property type="match status" value="1"/>
</dbReference>
<dbReference type="PROSITE" id="PS00154">
    <property type="entry name" value="ATPASE_E1_E2"/>
    <property type="match status" value="1"/>
</dbReference>
<dbReference type="SFLD" id="SFLDF00027">
    <property type="entry name" value="p-type_atpase"/>
    <property type="match status" value="1"/>
</dbReference>
<gene>
    <name evidence="15" type="ORF">Vbra_1375</name>
</gene>
<feature type="transmembrane region" description="Helical" evidence="12">
    <location>
        <begin position="652"/>
        <end position="669"/>
    </location>
</feature>
<dbReference type="InterPro" id="IPR001757">
    <property type="entry name" value="P_typ_ATPase"/>
</dbReference>
<organism evidence="15 16">
    <name type="scientific">Vitrella brassicaformis (strain CCMP3155)</name>
    <dbReference type="NCBI Taxonomy" id="1169540"/>
    <lineage>
        <taxon>Eukaryota</taxon>
        <taxon>Sar</taxon>
        <taxon>Alveolata</taxon>
        <taxon>Colpodellida</taxon>
        <taxon>Vitrellaceae</taxon>
        <taxon>Vitrella</taxon>
    </lineage>
</organism>
<evidence type="ECO:0000256" key="2">
    <source>
        <dbReference type="ARBA" id="ARBA00008804"/>
    </source>
</evidence>
<dbReference type="PANTHER" id="PTHR42861">
    <property type="entry name" value="CALCIUM-TRANSPORTING ATPASE"/>
    <property type="match status" value="1"/>
</dbReference>
<keyword evidence="12" id="KW-0375">Hydrogen ion transport</keyword>
<dbReference type="NCBIfam" id="TIGR01647">
    <property type="entry name" value="ATPase-IIIA_H"/>
    <property type="match status" value="1"/>
</dbReference>
<dbReference type="InterPro" id="IPR023214">
    <property type="entry name" value="HAD_sf"/>
</dbReference>
<feature type="transmembrane region" description="Helical" evidence="12">
    <location>
        <begin position="690"/>
        <end position="713"/>
    </location>
</feature>
<dbReference type="SMART" id="SM00831">
    <property type="entry name" value="Cation_ATPase_N"/>
    <property type="match status" value="1"/>
</dbReference>
<feature type="transmembrane region" description="Helical" evidence="12">
    <location>
        <begin position="627"/>
        <end position="646"/>
    </location>
</feature>
<evidence type="ECO:0000256" key="1">
    <source>
        <dbReference type="ARBA" id="ARBA00004141"/>
    </source>
</evidence>
<evidence type="ECO:0000256" key="8">
    <source>
        <dbReference type="ARBA" id="ARBA00022842"/>
    </source>
</evidence>
<evidence type="ECO:0000256" key="7">
    <source>
        <dbReference type="ARBA" id="ARBA00022840"/>
    </source>
</evidence>
<feature type="transmembrane region" description="Helical" evidence="12">
    <location>
        <begin position="840"/>
        <end position="861"/>
    </location>
</feature>
<dbReference type="SFLD" id="SFLDG00002">
    <property type="entry name" value="C1.7:_P-type_atpase_like"/>
    <property type="match status" value="1"/>
</dbReference>
<accession>A0A0G4FJA8</accession>
<dbReference type="InterPro" id="IPR036412">
    <property type="entry name" value="HAD-like_sf"/>
</dbReference>
<dbReference type="GO" id="GO:0008553">
    <property type="term" value="F:P-type proton-exporting transporter activity"/>
    <property type="evidence" value="ECO:0007669"/>
    <property type="project" value="UniProtKB-UniRule"/>
</dbReference>
<dbReference type="GO" id="GO:0005886">
    <property type="term" value="C:plasma membrane"/>
    <property type="evidence" value="ECO:0007669"/>
    <property type="project" value="UniProtKB-SubCell"/>
</dbReference>
<keyword evidence="12" id="KW-0813">Transport</keyword>
<dbReference type="Pfam" id="PF00690">
    <property type="entry name" value="Cation_ATPase_N"/>
    <property type="match status" value="1"/>
</dbReference>
<dbReference type="SUPFAM" id="SSF81653">
    <property type="entry name" value="Calcium ATPase, transduction domain A"/>
    <property type="match status" value="1"/>
</dbReference>
<dbReference type="InterPro" id="IPR008250">
    <property type="entry name" value="ATPase_P-typ_transduc_dom_A_sf"/>
</dbReference>
<keyword evidence="8 12" id="KW-0460">Magnesium</keyword>
<dbReference type="VEuPathDB" id="CryptoDB:Vbra_1375"/>
<keyword evidence="10 12" id="KW-1133">Transmembrane helix</keyword>
<keyword evidence="7 12" id="KW-0067">ATP-binding</keyword>
<comment type="subcellular location">
    <subcellularLocation>
        <location evidence="12">Cell membrane</location>
        <topology evidence="12">Multi-pass membrane protein</topology>
    </subcellularLocation>
    <subcellularLocation>
        <location evidence="1">Membrane</location>
        <topology evidence="1">Multi-pass membrane protein</topology>
    </subcellularLocation>
</comment>
<dbReference type="Gene3D" id="3.40.1110.10">
    <property type="entry name" value="Calcium-transporting ATPase, cytoplasmic domain N"/>
    <property type="match status" value="1"/>
</dbReference>
<sequence>MAEVDDIKVNLDGLSDEEVAKLRAIHGYNEVTPKETPEWVKIAKRFTGIVPIIMMITAVLGVAVPDPRDPGNIAKRDWMSFALLVFELLLVVVVDYYSDKNAGNAIKAVKDLSAPECECKRNGKWEKVKVRELVPGDICFLGGGVVIPADGKLVGEGEPVQIDEAALTGEALAVTKRVGDEVLAGAVVQSGELDMMVTKTGENSFFGKTLALLGSVQEEGHLKKTLGKVAKTMALIGLFFCVIIFIVRIARSERENRGDFVAQTVKLCFVILTAVVPIAMPVVTTTVLSVGALELSKESAVVTRLSAIEEMAGIEVLCSDKTGTLTLNKLTLDKDEITCGEGFTGEYVLVMASLASKLTNQEPIDKAITAATDLSQLEKYKVTKFIPFNPVDKKTESTVLFPDGTIKLISKGAPHVIRNMVAVNYPEMAEKMEGIINGKAERGLRTLGVCWSDPETIDWQFVGLISLFDPPRDDTKHTIEQSMEYGVDVKMVTGDQRAIAIETARRLGMGTNIIGNEIWSTESSLVEQRGGLGEFIMSVNGFAGVYPEHKFKIVAALQDMGKLVGMTGDGVNDAPALKKANVGVAVAGATDAAKGAADIILLQPGLSTIVTALLTSRTIFQRIQNYIMYRMASSSLILFFFVLSICAAEYDFPTWTLILLSLINDFTIMSTSKDNVVRAGVPQHWDLKKVLIVAGTLGFTNVIGAFLGLFLFADGEQIAGGINWWKGWGVDDLLVYRKYDGSECNEQISLTDDECEISIARLNAAVYLNLAVMIQLNIFSTRTKSWFWYYDGVEAKPPSIVVIIPVIASMVLSSVLMLIWPGDLQFGGGAPVEGIRIEHVAIVWLYSFIWFFLGDILKVLILKKFYSDDADSEDMLFGSVLAGEKTKEQIQQEVKKQLESLRREFLNKEISKDGVTEYLKREEKSHELIRKRTSENLSVSIGSPPTRPSGLALVPQPSQPSPEMIRIEKHLKNLTAQVQALTDWKEALIKTGALPREPKISDV</sequence>
<dbReference type="Gene3D" id="1.20.1110.10">
    <property type="entry name" value="Calcium-transporting ATPase, transmembrane domain"/>
    <property type="match status" value="1"/>
</dbReference>
<evidence type="ECO:0000313" key="15">
    <source>
        <dbReference type="EMBL" id="CEM13152.1"/>
    </source>
</evidence>
<feature type="transmembrane region" description="Helical" evidence="12">
    <location>
        <begin position="800"/>
        <end position="820"/>
    </location>
</feature>
<dbReference type="Pfam" id="PF00702">
    <property type="entry name" value="Hydrolase"/>
    <property type="match status" value="1"/>
</dbReference>
<dbReference type="Gene3D" id="3.40.50.1000">
    <property type="entry name" value="HAD superfamily/HAD-like"/>
    <property type="match status" value="1"/>
</dbReference>
<dbReference type="InterPro" id="IPR023299">
    <property type="entry name" value="ATPase_P-typ_cyto_dom_N"/>
</dbReference>
<keyword evidence="11 12" id="KW-0472">Membrane</keyword>
<dbReference type="InterPro" id="IPR006534">
    <property type="entry name" value="P-type_ATPase_IIIA"/>
</dbReference>
<evidence type="ECO:0000256" key="11">
    <source>
        <dbReference type="ARBA" id="ARBA00023136"/>
    </source>
</evidence>
<keyword evidence="3" id="KW-0597">Phosphoprotein</keyword>
<feature type="transmembrane region" description="Helical" evidence="12">
    <location>
        <begin position="46"/>
        <end position="66"/>
    </location>
</feature>
<dbReference type="Proteomes" id="UP000041254">
    <property type="component" value="Unassembled WGS sequence"/>
</dbReference>
<feature type="region of interest" description="Disordered" evidence="13">
    <location>
        <begin position="939"/>
        <end position="960"/>
    </location>
</feature>
<dbReference type="EC" id="7.1.2.1" evidence="12"/>
<evidence type="ECO:0000256" key="3">
    <source>
        <dbReference type="ARBA" id="ARBA00022553"/>
    </source>
</evidence>
<keyword evidence="6 12" id="KW-0547">Nucleotide-binding</keyword>
<dbReference type="PRINTS" id="PR00120">
    <property type="entry name" value="HATPASE"/>
</dbReference>
<dbReference type="GO" id="GO:0046872">
    <property type="term" value="F:metal ion binding"/>
    <property type="evidence" value="ECO:0007669"/>
    <property type="project" value="UniProtKB-KW"/>
</dbReference>
<feature type="transmembrane region" description="Helical" evidence="12">
    <location>
        <begin position="759"/>
        <end position="779"/>
    </location>
</feature>
<keyword evidence="16" id="KW-1185">Reference proteome</keyword>
<keyword evidence="4 12" id="KW-0812">Transmembrane</keyword>
<dbReference type="SUPFAM" id="SSF56784">
    <property type="entry name" value="HAD-like"/>
    <property type="match status" value="1"/>
</dbReference>